<organism evidence="9 10">
    <name type="scientific">Paramecium octaurelia</name>
    <dbReference type="NCBI Taxonomy" id="43137"/>
    <lineage>
        <taxon>Eukaryota</taxon>
        <taxon>Sar</taxon>
        <taxon>Alveolata</taxon>
        <taxon>Ciliophora</taxon>
        <taxon>Intramacronucleata</taxon>
        <taxon>Oligohymenophorea</taxon>
        <taxon>Peniculida</taxon>
        <taxon>Parameciidae</taxon>
        <taxon>Paramecium</taxon>
    </lineage>
</organism>
<keyword evidence="4 7" id="KW-0547">Nucleotide-binding</keyword>
<gene>
    <name evidence="9" type="ORF">POCTA_138.1.T0170153</name>
</gene>
<dbReference type="InterPro" id="IPR039192">
    <property type="entry name" value="STKc_GSK3"/>
</dbReference>
<keyword evidence="2" id="KW-0723">Serine/threonine-protein kinase</keyword>
<evidence type="ECO:0000256" key="7">
    <source>
        <dbReference type="PROSITE-ProRule" id="PRU10141"/>
    </source>
</evidence>
<dbReference type="InterPro" id="IPR050591">
    <property type="entry name" value="GSK-3"/>
</dbReference>
<dbReference type="GO" id="GO:0007165">
    <property type="term" value="P:signal transduction"/>
    <property type="evidence" value="ECO:0007669"/>
    <property type="project" value="TreeGrafter"/>
</dbReference>
<dbReference type="InterPro" id="IPR000719">
    <property type="entry name" value="Prot_kinase_dom"/>
</dbReference>
<sequence length="603" mass="69923">MEIEFMSAQNAIYIFQITRVEYRRILGADLDKHFCLRKGTQLKIISINYHVGQSEVKDLMTGKHTVQDVICNGCNKVIGWKYVLRIVLKHIESRRNTKRGRQQQKDVSQEEQNGTDIIMYIIIACRNTLIEQFIYIKNYVKGDVSENVKSANEEISREDVNRRVVTEIEEMDHEMKTLQDISNLKAHLKMNQIVKQPFRKNKDEPITSFQVAKFENQLKQIQQQTIKQQIRKPLSIEKNSAKSVLMPTSTERHDYSNFTYTNLKVVGSGSFGVVHKAKVNETGEIVAIKKVLQDRRYKNRELQILQELDHVNVLKMKHAFYTPAENKDESYLNVVMEYFSDTLYSFNKSFIKDLKKMPDILVKLFSYQLLRSTAYISLLGICHRDIKPHNVLVNPESNKLQLCDFGSAKKLMKGEPNIAYICSRCYRAPELIFGATDYDTQIDVWSVGCVIAELINGEPLFLGDSAVDQMVEIVKVLGTPTKEQILSMNKDYDVQSNQFAKIKQRNWNKVLKTKDTKAIDLVSKLLTFCPKTRLTPFQSLAHPYFDELRDIGQLKNLQNQMKICIPELFNFSNEEMCRMTQQEMIQLIPDWYGISSKIVKTEC</sequence>
<evidence type="ECO:0000259" key="8">
    <source>
        <dbReference type="PROSITE" id="PS50011"/>
    </source>
</evidence>
<dbReference type="GO" id="GO:0005524">
    <property type="term" value="F:ATP binding"/>
    <property type="evidence" value="ECO:0007669"/>
    <property type="project" value="UniProtKB-UniRule"/>
</dbReference>
<keyword evidence="10" id="KW-1185">Reference proteome</keyword>
<comment type="caution">
    <text evidence="9">The sequence shown here is derived from an EMBL/GenBank/DDBJ whole genome shotgun (WGS) entry which is preliminary data.</text>
</comment>
<evidence type="ECO:0000256" key="5">
    <source>
        <dbReference type="ARBA" id="ARBA00022777"/>
    </source>
</evidence>
<proteinExistence type="inferred from homology"/>
<dbReference type="OMA" id="FSNEEMC"/>
<dbReference type="CDD" id="cd14137">
    <property type="entry name" value="STKc_GSK3"/>
    <property type="match status" value="1"/>
</dbReference>
<feature type="domain" description="Protein kinase" evidence="8">
    <location>
        <begin position="260"/>
        <end position="545"/>
    </location>
</feature>
<evidence type="ECO:0000313" key="10">
    <source>
        <dbReference type="Proteomes" id="UP000683925"/>
    </source>
</evidence>
<dbReference type="OrthoDB" id="286017at2759"/>
<dbReference type="PANTHER" id="PTHR24057:SF0">
    <property type="entry name" value="PROTEIN KINASE SHAGGY-RELATED"/>
    <property type="match status" value="1"/>
</dbReference>
<evidence type="ECO:0000256" key="3">
    <source>
        <dbReference type="ARBA" id="ARBA00022679"/>
    </source>
</evidence>
<dbReference type="PANTHER" id="PTHR24057">
    <property type="entry name" value="GLYCOGEN SYNTHASE KINASE-3 ALPHA"/>
    <property type="match status" value="1"/>
</dbReference>
<comment type="similarity">
    <text evidence="1">Belongs to the protein kinase superfamily. CMGC Ser/Thr protein kinase family. GSK-3 subfamily.</text>
</comment>
<evidence type="ECO:0000256" key="6">
    <source>
        <dbReference type="ARBA" id="ARBA00022840"/>
    </source>
</evidence>
<dbReference type="PROSITE" id="PS00108">
    <property type="entry name" value="PROTEIN_KINASE_ST"/>
    <property type="match status" value="1"/>
</dbReference>
<dbReference type="PROSITE" id="PS00107">
    <property type="entry name" value="PROTEIN_KINASE_ATP"/>
    <property type="match status" value="1"/>
</dbReference>
<dbReference type="AlphaFoldDB" id="A0A8S1SYN0"/>
<dbReference type="GO" id="GO:0005737">
    <property type="term" value="C:cytoplasm"/>
    <property type="evidence" value="ECO:0007669"/>
    <property type="project" value="TreeGrafter"/>
</dbReference>
<evidence type="ECO:0000256" key="2">
    <source>
        <dbReference type="ARBA" id="ARBA00022527"/>
    </source>
</evidence>
<dbReference type="GO" id="GO:0030154">
    <property type="term" value="P:cell differentiation"/>
    <property type="evidence" value="ECO:0007669"/>
    <property type="project" value="TreeGrafter"/>
</dbReference>
<keyword evidence="5" id="KW-0418">Kinase</keyword>
<dbReference type="EMBL" id="CAJJDP010000017">
    <property type="protein sequence ID" value="CAD8145290.1"/>
    <property type="molecule type" value="Genomic_DNA"/>
</dbReference>
<protein>
    <recommendedName>
        <fullName evidence="8">Protein kinase domain-containing protein</fullName>
    </recommendedName>
</protein>
<evidence type="ECO:0000256" key="1">
    <source>
        <dbReference type="ARBA" id="ARBA00005527"/>
    </source>
</evidence>
<dbReference type="PROSITE" id="PS50011">
    <property type="entry name" value="PROTEIN_KINASE_DOM"/>
    <property type="match status" value="1"/>
</dbReference>
<dbReference type="InterPro" id="IPR008271">
    <property type="entry name" value="Ser/Thr_kinase_AS"/>
</dbReference>
<dbReference type="Proteomes" id="UP000683925">
    <property type="component" value="Unassembled WGS sequence"/>
</dbReference>
<name>A0A8S1SYN0_PAROT</name>
<dbReference type="FunFam" id="1.10.510.10:FF:000082">
    <property type="entry name" value="Shaggy-related protein kinase kappa"/>
    <property type="match status" value="1"/>
</dbReference>
<reference evidence="9" key="1">
    <citation type="submission" date="2021-01" db="EMBL/GenBank/DDBJ databases">
        <authorList>
            <consortium name="Genoscope - CEA"/>
            <person name="William W."/>
        </authorList>
    </citation>
    <scope>NUCLEOTIDE SEQUENCE</scope>
</reference>
<evidence type="ECO:0000313" key="9">
    <source>
        <dbReference type="EMBL" id="CAD8145290.1"/>
    </source>
</evidence>
<dbReference type="SMART" id="SM00220">
    <property type="entry name" value="S_TKc"/>
    <property type="match status" value="1"/>
</dbReference>
<evidence type="ECO:0000256" key="4">
    <source>
        <dbReference type="ARBA" id="ARBA00022741"/>
    </source>
</evidence>
<dbReference type="GO" id="GO:0004674">
    <property type="term" value="F:protein serine/threonine kinase activity"/>
    <property type="evidence" value="ECO:0007669"/>
    <property type="project" value="UniProtKB-KW"/>
</dbReference>
<accession>A0A8S1SYN0</accession>
<feature type="binding site" evidence="7">
    <location>
        <position position="290"/>
    </location>
    <ligand>
        <name>ATP</name>
        <dbReference type="ChEBI" id="CHEBI:30616"/>
    </ligand>
</feature>
<dbReference type="GO" id="GO:0005634">
    <property type="term" value="C:nucleus"/>
    <property type="evidence" value="ECO:0007669"/>
    <property type="project" value="TreeGrafter"/>
</dbReference>
<keyword evidence="6 7" id="KW-0067">ATP-binding</keyword>
<dbReference type="InterPro" id="IPR017441">
    <property type="entry name" value="Protein_kinase_ATP_BS"/>
</dbReference>
<keyword evidence="3" id="KW-0808">Transferase</keyword>
<dbReference type="Pfam" id="PF00069">
    <property type="entry name" value="Pkinase"/>
    <property type="match status" value="1"/>
</dbReference>